<evidence type="ECO:0000313" key="4">
    <source>
        <dbReference type="Proteomes" id="UP000216052"/>
    </source>
</evidence>
<dbReference type="Proteomes" id="UP000216052">
    <property type="component" value="Chromosome"/>
</dbReference>
<feature type="domain" description="Heparan-alpha-glucosaminide N-acetyltransferase catalytic" evidence="2">
    <location>
        <begin position="7"/>
        <end position="219"/>
    </location>
</feature>
<feature type="transmembrane region" description="Helical" evidence="1">
    <location>
        <begin position="163"/>
        <end position="184"/>
    </location>
</feature>
<evidence type="ECO:0000259" key="2">
    <source>
        <dbReference type="Pfam" id="PF07786"/>
    </source>
</evidence>
<proteinExistence type="predicted"/>
<feature type="transmembrane region" description="Helical" evidence="1">
    <location>
        <begin position="46"/>
        <end position="68"/>
    </location>
</feature>
<name>A0ABZ3IW69_SPOA4</name>
<feature type="transmembrane region" description="Helical" evidence="1">
    <location>
        <begin position="75"/>
        <end position="92"/>
    </location>
</feature>
<protein>
    <recommendedName>
        <fullName evidence="2">Heparan-alpha-glucosaminide N-acetyltransferase catalytic domain-containing protein</fullName>
    </recommendedName>
</protein>
<gene>
    <name evidence="3" type="ORF">SPACI_003010</name>
</gene>
<keyword evidence="1" id="KW-0472">Membrane</keyword>
<accession>A0ABZ3IW69</accession>
<sequence length="232" mass="26208">MLPHIGRIAEIDCLRGIAILMMVIFHIVFDLAYFFNWPLDYLSGFWYYQGKSSAILFMLISGISATLGRHPLRRGLKVLGAGMLITLATYVYSPALYIRFGILHLLGVGMLAAPWLVKRSALTLTLAGTTLLVLGNWIANLRATIVWLIPLGVRPWDFASIDYYPLLPWLGIVLYGMAAGKLFYSAKQPLWPAATRNQPVRILGWLGRRSLIIYLLHQPILLVVLSFFMFIR</sequence>
<keyword evidence="4" id="KW-1185">Reference proteome</keyword>
<dbReference type="Pfam" id="PF07786">
    <property type="entry name" value="HGSNAT_cat"/>
    <property type="match status" value="1"/>
</dbReference>
<keyword evidence="1" id="KW-0812">Transmembrane</keyword>
<feature type="transmembrane region" description="Helical" evidence="1">
    <location>
        <begin position="211"/>
        <end position="231"/>
    </location>
</feature>
<evidence type="ECO:0000256" key="1">
    <source>
        <dbReference type="SAM" id="Phobius"/>
    </source>
</evidence>
<dbReference type="EMBL" id="CP155571">
    <property type="protein sequence ID" value="XFO70313.1"/>
    <property type="molecule type" value="Genomic_DNA"/>
</dbReference>
<feature type="transmembrane region" description="Helical" evidence="1">
    <location>
        <begin position="98"/>
        <end position="117"/>
    </location>
</feature>
<organism evidence="3 4">
    <name type="scientific">Sporomusa acidovorans (strain ATCC 49682 / DSM 3132 / Mol)</name>
    <dbReference type="NCBI Taxonomy" id="1123286"/>
    <lineage>
        <taxon>Bacteria</taxon>
        <taxon>Bacillati</taxon>
        <taxon>Bacillota</taxon>
        <taxon>Negativicutes</taxon>
        <taxon>Selenomonadales</taxon>
        <taxon>Sporomusaceae</taxon>
        <taxon>Sporomusa</taxon>
    </lineage>
</organism>
<evidence type="ECO:0000313" key="3">
    <source>
        <dbReference type="EMBL" id="XFO70313.1"/>
    </source>
</evidence>
<feature type="transmembrane region" description="Helical" evidence="1">
    <location>
        <begin position="12"/>
        <end position="34"/>
    </location>
</feature>
<dbReference type="InterPro" id="IPR012429">
    <property type="entry name" value="HGSNAT_cat"/>
</dbReference>
<feature type="transmembrane region" description="Helical" evidence="1">
    <location>
        <begin position="124"/>
        <end position="151"/>
    </location>
</feature>
<keyword evidence="1" id="KW-1133">Transmembrane helix</keyword>
<reference evidence="3" key="1">
    <citation type="submission" date="2024-05" db="EMBL/GenBank/DDBJ databases">
        <title>Isolation and characterization of Sporomusa carbonis sp. nov., a carboxydotrophic hydrogenogen in the genus of Sporomusa isolated from a charcoal burning pile.</title>
        <authorList>
            <person name="Boeer T."/>
            <person name="Rosenbaum F."/>
            <person name="Eysell L."/>
            <person name="Mueller V."/>
            <person name="Daniel R."/>
            <person name="Poehlein A."/>
        </authorList>
    </citation>
    <scope>NUCLEOTIDE SEQUENCE [LARGE SCALE GENOMIC DNA]</scope>
    <source>
        <strain evidence="3">DSM 3132</strain>
    </source>
</reference>